<dbReference type="EC" id="2.7.13.3" evidence="2"/>
<reference evidence="7 8" key="1">
    <citation type="journal article" date="2018" name="Environ. Microbiol.">
        <title>Novel energy conservation strategies and behaviour of Pelotomaculum schinkii driving syntrophic propionate catabolism.</title>
        <authorList>
            <person name="Hidalgo-Ahumada C.A.P."/>
            <person name="Nobu M.K."/>
            <person name="Narihiro T."/>
            <person name="Tamaki H."/>
            <person name="Liu W.T."/>
            <person name="Kamagata Y."/>
            <person name="Stams A.J.M."/>
            <person name="Imachi H."/>
            <person name="Sousa D.Z."/>
        </authorList>
    </citation>
    <scope>NUCLEOTIDE SEQUENCE [LARGE SCALE GENOMIC DNA]</scope>
    <source>
        <strain evidence="7 8">HH</strain>
    </source>
</reference>
<dbReference type="GO" id="GO:0000155">
    <property type="term" value="F:phosphorelay sensor kinase activity"/>
    <property type="evidence" value="ECO:0007669"/>
    <property type="project" value="InterPro"/>
</dbReference>
<dbReference type="InterPro" id="IPR000014">
    <property type="entry name" value="PAS"/>
</dbReference>
<dbReference type="PRINTS" id="PR00344">
    <property type="entry name" value="BCTRLSENSOR"/>
</dbReference>
<keyword evidence="7" id="KW-0808">Transferase</keyword>
<dbReference type="Gene3D" id="3.30.565.10">
    <property type="entry name" value="Histidine kinase-like ATPase, C-terminal domain"/>
    <property type="match status" value="1"/>
</dbReference>
<dbReference type="SMART" id="SM00388">
    <property type="entry name" value="HisKA"/>
    <property type="match status" value="1"/>
</dbReference>
<dbReference type="SMART" id="SM00065">
    <property type="entry name" value="GAF"/>
    <property type="match status" value="2"/>
</dbReference>
<keyword evidence="8" id="KW-1185">Reference proteome</keyword>
<dbReference type="SUPFAM" id="SSF55874">
    <property type="entry name" value="ATPase domain of HSP90 chaperone/DNA topoisomerase II/histidine kinase"/>
    <property type="match status" value="1"/>
</dbReference>
<dbReference type="PROSITE" id="PS50109">
    <property type="entry name" value="HIS_KIN"/>
    <property type="match status" value="1"/>
</dbReference>
<dbReference type="InterPro" id="IPR004358">
    <property type="entry name" value="Sig_transdc_His_kin-like_C"/>
</dbReference>
<accession>A0A4Y7RFU2</accession>
<dbReference type="InterPro" id="IPR035965">
    <property type="entry name" value="PAS-like_dom_sf"/>
</dbReference>
<dbReference type="PANTHER" id="PTHR43065:SF42">
    <property type="entry name" value="TWO-COMPONENT SENSOR PPRA"/>
    <property type="match status" value="1"/>
</dbReference>
<evidence type="ECO:0000259" key="6">
    <source>
        <dbReference type="PROSITE" id="PS50109"/>
    </source>
</evidence>
<dbReference type="CDD" id="cd00130">
    <property type="entry name" value="PAS"/>
    <property type="match status" value="1"/>
</dbReference>
<evidence type="ECO:0000313" key="8">
    <source>
        <dbReference type="Proteomes" id="UP000298324"/>
    </source>
</evidence>
<dbReference type="Gene3D" id="3.30.450.40">
    <property type="match status" value="2"/>
</dbReference>
<dbReference type="Pfam" id="PF02518">
    <property type="entry name" value="HATPase_c"/>
    <property type="match status" value="1"/>
</dbReference>
<dbReference type="SUPFAM" id="SSF47384">
    <property type="entry name" value="Homodimeric domain of signal transducing histidine kinase"/>
    <property type="match status" value="1"/>
</dbReference>
<dbReference type="PANTHER" id="PTHR43065">
    <property type="entry name" value="SENSOR HISTIDINE KINASE"/>
    <property type="match status" value="1"/>
</dbReference>
<dbReference type="InterPro" id="IPR005467">
    <property type="entry name" value="His_kinase_dom"/>
</dbReference>
<organism evidence="7 8">
    <name type="scientific">Pelotomaculum schinkii</name>
    <dbReference type="NCBI Taxonomy" id="78350"/>
    <lineage>
        <taxon>Bacteria</taxon>
        <taxon>Bacillati</taxon>
        <taxon>Bacillota</taxon>
        <taxon>Clostridia</taxon>
        <taxon>Eubacteriales</taxon>
        <taxon>Desulfotomaculaceae</taxon>
        <taxon>Pelotomaculum</taxon>
    </lineage>
</organism>
<dbReference type="InterPro" id="IPR036890">
    <property type="entry name" value="HATPase_C_sf"/>
</dbReference>
<evidence type="ECO:0000256" key="4">
    <source>
        <dbReference type="ARBA" id="ARBA00022777"/>
    </source>
</evidence>
<dbReference type="AlphaFoldDB" id="A0A4Y7RFU2"/>
<dbReference type="Proteomes" id="UP000298324">
    <property type="component" value="Unassembled WGS sequence"/>
</dbReference>
<dbReference type="InterPro" id="IPR003018">
    <property type="entry name" value="GAF"/>
</dbReference>
<dbReference type="RefSeq" id="WP_134219212.1">
    <property type="nucleotide sequence ID" value="NZ_QFGA01000001.1"/>
</dbReference>
<comment type="catalytic activity">
    <reaction evidence="1">
        <text>ATP + protein L-histidine = ADP + protein N-phospho-L-histidine.</text>
        <dbReference type="EC" id="2.7.13.3"/>
    </reaction>
</comment>
<dbReference type="InterPro" id="IPR013656">
    <property type="entry name" value="PAS_4"/>
</dbReference>
<dbReference type="InterPro" id="IPR029016">
    <property type="entry name" value="GAF-like_dom_sf"/>
</dbReference>
<comment type="caution">
    <text evidence="7">The sequence shown here is derived from an EMBL/GenBank/DDBJ whole genome shotgun (WGS) entry which is preliminary data.</text>
</comment>
<dbReference type="InterPro" id="IPR003594">
    <property type="entry name" value="HATPase_dom"/>
</dbReference>
<protein>
    <recommendedName>
        <fullName evidence="2">histidine kinase</fullName>
        <ecNumber evidence="2">2.7.13.3</ecNumber>
    </recommendedName>
</protein>
<dbReference type="CDD" id="cd00082">
    <property type="entry name" value="HisKA"/>
    <property type="match status" value="1"/>
</dbReference>
<evidence type="ECO:0000313" key="7">
    <source>
        <dbReference type="EMBL" id="TEB07643.1"/>
    </source>
</evidence>
<dbReference type="SUPFAM" id="SSF55785">
    <property type="entry name" value="PYP-like sensor domain (PAS domain)"/>
    <property type="match status" value="1"/>
</dbReference>
<dbReference type="EMBL" id="QFGA01000001">
    <property type="protein sequence ID" value="TEB07643.1"/>
    <property type="molecule type" value="Genomic_DNA"/>
</dbReference>
<keyword evidence="5" id="KW-0902">Two-component regulatory system</keyword>
<evidence type="ECO:0000256" key="5">
    <source>
        <dbReference type="ARBA" id="ARBA00023012"/>
    </source>
</evidence>
<feature type="domain" description="Histidine kinase" evidence="6">
    <location>
        <begin position="516"/>
        <end position="726"/>
    </location>
</feature>
<dbReference type="InterPro" id="IPR003661">
    <property type="entry name" value="HisK_dim/P_dom"/>
</dbReference>
<dbReference type="Gene3D" id="3.30.450.20">
    <property type="entry name" value="PAS domain"/>
    <property type="match status" value="1"/>
</dbReference>
<name>A0A4Y7RFU2_9FIRM</name>
<dbReference type="SMART" id="SM00387">
    <property type="entry name" value="HATPase_c"/>
    <property type="match status" value="1"/>
</dbReference>
<dbReference type="SUPFAM" id="SSF55781">
    <property type="entry name" value="GAF domain-like"/>
    <property type="match status" value="2"/>
</dbReference>
<keyword evidence="3" id="KW-0597">Phosphoprotein</keyword>
<gene>
    <name evidence="7" type="primary">zraS_1</name>
    <name evidence="7" type="ORF">Psch_01198</name>
</gene>
<dbReference type="Pfam" id="PF13185">
    <property type="entry name" value="GAF_2"/>
    <property type="match status" value="2"/>
</dbReference>
<sequence>MEKGHSNSKNMLLNSQLRELIKRNMQLQIINQIAKSITLEMTFDEMIEDVAVKLQRIISFDLMNLCMLDHGELLVKRELPKGTTVLKEGTVLDPQISWAWEVIRKRHFSIRTDIQNDGQAYTRDLKTIGMKSMVIVPVIARTGIIGTLNLGSKNVGEYTIDDANFLQQVADQLALLAEDARLYREEISLRKKWEDSYKIATVLMQEMEKRNLQLEIINKIAKNITVETSLEEIAGSLVELNKVVACDMLNLCFLEKENSIINNTVIEGGETQDQSISMCFVFDRVNSGPARVMSEKRIIVRPNIFEDPYTFPEDIVLAHLNIKSQIIMPLFVKGESIGALILGSHEPFSYKEEEIVFLRQVADQLSLCIENVRLYSEESMSKRAWEETFKAVTDMLIVINRRCQIVRFNKAVLELGRARNIIPQVGQLWYEYFDPEQYDHVQSLLKEAFEKGQPVNKRIHLPNGVIWDLSSYPIYNKDSIVNEVVVSIREVTERVNMEAQLIQSAKLAAIGEIASGIAHELNSPLTAIIGNTLLLERDAIIHPPEKGKLLDNIKKCGERCKNIILKLRAFVRQEKYSFEPINMNDIVEGALALVAYEIEKNNIRIIKNFARGLPEVTGSRQHLEQVLVNLLINARDSLQDRGIRNIYLTTGIEDRFVYIEVRDTGCGIESEHLKKIFSPFYTTKVMGTGLGLSISQNIAEAHGGKIAVETEIGHGSKFSLMIPVEEEP</sequence>
<dbReference type="Gene3D" id="1.10.287.130">
    <property type="match status" value="1"/>
</dbReference>
<evidence type="ECO:0000256" key="2">
    <source>
        <dbReference type="ARBA" id="ARBA00012438"/>
    </source>
</evidence>
<dbReference type="InterPro" id="IPR036097">
    <property type="entry name" value="HisK_dim/P_sf"/>
</dbReference>
<proteinExistence type="predicted"/>
<dbReference type="Pfam" id="PF00512">
    <property type="entry name" value="HisKA"/>
    <property type="match status" value="1"/>
</dbReference>
<keyword evidence="4" id="KW-0418">Kinase</keyword>
<dbReference type="Pfam" id="PF08448">
    <property type="entry name" value="PAS_4"/>
    <property type="match status" value="1"/>
</dbReference>
<evidence type="ECO:0000256" key="1">
    <source>
        <dbReference type="ARBA" id="ARBA00000085"/>
    </source>
</evidence>
<evidence type="ECO:0000256" key="3">
    <source>
        <dbReference type="ARBA" id="ARBA00022553"/>
    </source>
</evidence>